<gene>
    <name evidence="2" type="ORF">PXEA_LOCUS16826</name>
</gene>
<keyword evidence="3" id="KW-1185">Reference proteome</keyword>
<dbReference type="Proteomes" id="UP000784294">
    <property type="component" value="Unassembled WGS sequence"/>
</dbReference>
<dbReference type="EMBL" id="CAAALY010061611">
    <property type="protein sequence ID" value="VEL23386.1"/>
    <property type="molecule type" value="Genomic_DNA"/>
</dbReference>
<name>A0A448WYN0_9PLAT</name>
<comment type="caution">
    <text evidence="2">The sequence shown here is derived from an EMBL/GenBank/DDBJ whole genome shotgun (WGS) entry which is preliminary data.</text>
</comment>
<reference evidence="2" key="1">
    <citation type="submission" date="2018-11" db="EMBL/GenBank/DDBJ databases">
        <authorList>
            <consortium name="Pathogen Informatics"/>
        </authorList>
    </citation>
    <scope>NUCLEOTIDE SEQUENCE</scope>
</reference>
<evidence type="ECO:0000313" key="2">
    <source>
        <dbReference type="EMBL" id="VEL23386.1"/>
    </source>
</evidence>
<organism evidence="2 3">
    <name type="scientific">Protopolystoma xenopodis</name>
    <dbReference type="NCBI Taxonomy" id="117903"/>
    <lineage>
        <taxon>Eukaryota</taxon>
        <taxon>Metazoa</taxon>
        <taxon>Spiralia</taxon>
        <taxon>Lophotrochozoa</taxon>
        <taxon>Platyhelminthes</taxon>
        <taxon>Monogenea</taxon>
        <taxon>Polyopisthocotylea</taxon>
        <taxon>Polystomatidea</taxon>
        <taxon>Polystomatidae</taxon>
        <taxon>Protopolystoma</taxon>
    </lineage>
</organism>
<accession>A0A448WYN0</accession>
<proteinExistence type="predicted"/>
<dbReference type="AlphaFoldDB" id="A0A448WYN0"/>
<sequence length="120" mass="13711">MKVPMSNLNLSEEARARFLYLAVSTPSGREVCKIDWDKEILKMSSAKCPTVQQNYDYLIFVLTVLTLESKKPLSWDLGPETLAPHEWPQFLWDSSLSRQRLIRFASRLNPPAVVTRSSGL</sequence>
<dbReference type="Pfam" id="PF10213">
    <property type="entry name" value="MRP-S28"/>
    <property type="match status" value="1"/>
</dbReference>
<dbReference type="InterPro" id="IPR019349">
    <property type="entry name" value="Ribosomal_mS35_mit"/>
</dbReference>
<feature type="domain" description="Small ribosomal subunit protein mS35 mitochondrial conserved" evidence="1">
    <location>
        <begin position="2"/>
        <end position="71"/>
    </location>
</feature>
<dbReference type="OrthoDB" id="283424at2759"/>
<protein>
    <recommendedName>
        <fullName evidence="1">Small ribosomal subunit protein mS35 mitochondrial conserved domain-containing protein</fullName>
    </recommendedName>
</protein>
<evidence type="ECO:0000259" key="1">
    <source>
        <dbReference type="Pfam" id="PF10213"/>
    </source>
</evidence>
<evidence type="ECO:0000313" key="3">
    <source>
        <dbReference type="Proteomes" id="UP000784294"/>
    </source>
</evidence>